<dbReference type="SUPFAM" id="SSF52540">
    <property type="entry name" value="P-loop containing nucleoside triphosphate hydrolases"/>
    <property type="match status" value="1"/>
</dbReference>
<dbReference type="CDD" id="cd17933">
    <property type="entry name" value="DEXSc_RecD-like"/>
    <property type="match status" value="1"/>
</dbReference>
<organism evidence="5 6">
    <name type="scientific">Maribacter ulvicola</name>
    <dbReference type="NCBI Taxonomy" id="228959"/>
    <lineage>
        <taxon>Bacteria</taxon>
        <taxon>Pseudomonadati</taxon>
        <taxon>Bacteroidota</taxon>
        <taxon>Flavobacteriia</taxon>
        <taxon>Flavobacteriales</taxon>
        <taxon>Flavobacteriaceae</taxon>
        <taxon>Maribacter</taxon>
    </lineage>
</organism>
<keyword evidence="2" id="KW-0067">ATP-binding</keyword>
<dbReference type="AlphaFoldDB" id="A0A1N6WRH6"/>
<proteinExistence type="predicted"/>
<dbReference type="PANTHER" id="PTHR43788:SF6">
    <property type="entry name" value="DNA HELICASE B"/>
    <property type="match status" value="1"/>
</dbReference>
<dbReference type="Proteomes" id="UP000186953">
    <property type="component" value="Unassembled WGS sequence"/>
</dbReference>
<dbReference type="EMBL" id="FTMA01000004">
    <property type="protein sequence ID" value="SIQ92648.1"/>
    <property type="molecule type" value="Genomic_DNA"/>
</dbReference>
<dbReference type="PANTHER" id="PTHR43788">
    <property type="entry name" value="DNA2/NAM7 HELICASE FAMILY MEMBER"/>
    <property type="match status" value="1"/>
</dbReference>
<dbReference type="RefSeq" id="WP_084182079.1">
    <property type="nucleotide sequence ID" value="NZ_FTMA01000004.1"/>
</dbReference>
<dbReference type="GO" id="GO:0003678">
    <property type="term" value="F:DNA helicase activity"/>
    <property type="evidence" value="ECO:0007669"/>
    <property type="project" value="UniProtKB-ARBA"/>
</dbReference>
<sequence length="709" mass="81574">MKLLTHFKNLNLTQDQKNALEKLSRFFESDDSIFILQGYAGSGKTTLLKGVVEYLKSTKKNLQLMAPTGRAAKILRDKTDDGKTIHSVIYNLKKLETLNAGSDEVADHSIKYSFPIDLNNKNEQVLIIDEASMISSRESKNELFDFGTNVLLDDLLNYAFSSNKNNKIIFVGDPAQLAPVGDNNSYALDLEYFKNLGYSVQMEVLTEIKRQENNLILKNATQIRDVLNAEHRNELKLEFDDKSYIELTNIDIIDKFINAYPQPELGDGVIISFSNAQCYHYNYAIREALYPNERDILSGDLVLINNNNYHTYSTELYNGDIAKVIDVDKNTETLSAPVWAVKNGKKVRVTISLNFRQITIRIPNYDGEIKCYIIETLLNSIDRDLTIEMTKALYINFVMRFNEEQDRRKESGLQIHKVGSEEFKQALKSDPYYNALRVKYGYAITCHKAQGGEWDKVFVDYSGRIGLYNDALRWCYTATTRAVNTLYAINPPQFTNFSKLKFSEVVSVNNIPKNALSLTHVNTSPFHNSEHHKGKSLKFWEIKEALEEESFEITNVETSGYLERYTVIDSQNIKYFIQASHKESGHFIDTFKIQNSSNTPLEEELEKVFNTKKNSTYYVNYKPSLNHLEILHSVMRESCAELDISITNIEEQLDKYYVTYYLRTDSIFSYIQFYFKGNGNFSTAMPKTFQSENDLKLNSLIKKLTNYAI</sequence>
<feature type="domain" description="TATA-binding-like protein" evidence="4">
    <location>
        <begin position="628"/>
        <end position="703"/>
    </location>
</feature>
<reference evidence="6" key="1">
    <citation type="submission" date="2017-01" db="EMBL/GenBank/DDBJ databases">
        <authorList>
            <person name="Varghese N."/>
            <person name="Submissions S."/>
        </authorList>
    </citation>
    <scope>NUCLEOTIDE SEQUENCE [LARGE SCALE GENOMIC DNA]</scope>
    <source>
        <strain evidence="6">DSM 15366</strain>
    </source>
</reference>
<dbReference type="CDD" id="cd18809">
    <property type="entry name" value="SF1_C_RecD"/>
    <property type="match status" value="1"/>
</dbReference>
<dbReference type="GO" id="GO:0005524">
    <property type="term" value="F:ATP binding"/>
    <property type="evidence" value="ECO:0007669"/>
    <property type="project" value="UniProtKB-KW"/>
</dbReference>
<evidence type="ECO:0000313" key="5">
    <source>
        <dbReference type="EMBL" id="SIQ92648.1"/>
    </source>
</evidence>
<accession>A0A1N6WRH6</accession>
<keyword evidence="5" id="KW-0347">Helicase</keyword>
<dbReference type="Gene3D" id="3.40.50.300">
    <property type="entry name" value="P-loop containing nucleotide triphosphate hydrolases"/>
    <property type="match status" value="2"/>
</dbReference>
<evidence type="ECO:0000256" key="2">
    <source>
        <dbReference type="ARBA" id="ARBA00022840"/>
    </source>
</evidence>
<feature type="domain" description="TATA-binding-like protein" evidence="4">
    <location>
        <begin position="538"/>
        <end position="605"/>
    </location>
</feature>
<dbReference type="InterPro" id="IPR027785">
    <property type="entry name" value="UvrD-like_helicase_C"/>
</dbReference>
<evidence type="ECO:0000256" key="1">
    <source>
        <dbReference type="ARBA" id="ARBA00022741"/>
    </source>
</evidence>
<keyword evidence="6" id="KW-1185">Reference proteome</keyword>
<keyword evidence="1" id="KW-0547">Nucleotide-binding</keyword>
<keyword evidence="5" id="KW-0378">Hydrolase</keyword>
<dbReference type="Pfam" id="PF13538">
    <property type="entry name" value="UvrD_C_2"/>
    <property type="match status" value="1"/>
</dbReference>
<dbReference type="OrthoDB" id="9803432at2"/>
<dbReference type="InterPro" id="IPR054572">
    <property type="entry name" value="TBP-TOTE"/>
</dbReference>
<evidence type="ECO:0000259" key="3">
    <source>
        <dbReference type="Pfam" id="PF13538"/>
    </source>
</evidence>
<feature type="domain" description="UvrD-like helicase C-terminal" evidence="3">
    <location>
        <begin position="440"/>
        <end position="487"/>
    </location>
</feature>
<dbReference type="STRING" id="228959.SAMN05421797_104193"/>
<evidence type="ECO:0000259" key="4">
    <source>
        <dbReference type="Pfam" id="PF22721"/>
    </source>
</evidence>
<evidence type="ECO:0000313" key="6">
    <source>
        <dbReference type="Proteomes" id="UP000186953"/>
    </source>
</evidence>
<name>A0A1N6WRH6_9FLAO</name>
<dbReference type="InterPro" id="IPR050534">
    <property type="entry name" value="Coronavir_polyprotein_1ab"/>
</dbReference>
<dbReference type="InterPro" id="IPR027417">
    <property type="entry name" value="P-loop_NTPase"/>
</dbReference>
<dbReference type="Pfam" id="PF22721">
    <property type="entry name" value="TBP-TOTE"/>
    <property type="match status" value="2"/>
</dbReference>
<gene>
    <name evidence="5" type="ORF">SAMN05421797_104193</name>
</gene>
<protein>
    <submittedName>
        <fullName evidence="5">UvrD-like helicase C-terminal domain-containing protein</fullName>
    </submittedName>
</protein>
<dbReference type="Pfam" id="PF13604">
    <property type="entry name" value="AAA_30"/>
    <property type="match status" value="1"/>
</dbReference>